<protein>
    <recommendedName>
        <fullName evidence="2">DUF4179 domain-containing protein</fullName>
    </recommendedName>
</protein>
<feature type="transmembrane region" description="Helical" evidence="1">
    <location>
        <begin position="45"/>
        <end position="65"/>
    </location>
</feature>
<accession>F2F0T0</accession>
<dbReference type="KEGG" id="siv:SSIL_1901"/>
<proteinExistence type="predicted"/>
<reference evidence="3 4" key="2">
    <citation type="journal article" date="2012" name="J. Biosci. Bioeng.">
        <title>Complete genome sequence and characterization of the N-acylhomoserine lactone-degrading gene of the potato leaf-associated Solibacillus silvestris.</title>
        <authorList>
            <person name="Morohoshi T."/>
            <person name="Tominaga Y."/>
            <person name="Someya N."/>
            <person name="Ikeda T."/>
        </authorList>
    </citation>
    <scope>NUCLEOTIDE SEQUENCE [LARGE SCALE GENOMIC DNA]</scope>
    <source>
        <strain evidence="3 4">StLB046</strain>
    </source>
</reference>
<dbReference type="HOGENOM" id="CLU_791447_0_0_9"/>
<keyword evidence="1" id="KW-0812">Transmembrane</keyword>
<dbReference type="Gene3D" id="2.60.40.1630">
    <property type="entry name" value="bacillus anthracis domain"/>
    <property type="match status" value="1"/>
</dbReference>
<dbReference type="RefSeq" id="WP_014823653.1">
    <property type="nucleotide sequence ID" value="NC_018065.1"/>
</dbReference>
<dbReference type="Proteomes" id="UP000006691">
    <property type="component" value="Chromosome"/>
</dbReference>
<dbReference type="Pfam" id="PF13786">
    <property type="entry name" value="DUF4179"/>
    <property type="match status" value="1"/>
</dbReference>
<keyword evidence="1" id="KW-0472">Membrane</keyword>
<feature type="domain" description="DUF4179" evidence="2">
    <location>
        <begin position="41"/>
        <end position="127"/>
    </location>
</feature>
<evidence type="ECO:0000259" key="2">
    <source>
        <dbReference type="Pfam" id="PF13786"/>
    </source>
</evidence>
<dbReference type="STRING" id="1002809.SSIL_1901"/>
<organism evidence="3 4">
    <name type="scientific">Solibacillus silvestris (strain StLB046)</name>
    <name type="common">Bacillus silvestris</name>
    <dbReference type="NCBI Taxonomy" id="1002809"/>
    <lineage>
        <taxon>Bacteria</taxon>
        <taxon>Bacillati</taxon>
        <taxon>Bacillota</taxon>
        <taxon>Bacilli</taxon>
        <taxon>Bacillales</taxon>
        <taxon>Caryophanaceae</taxon>
        <taxon>Solibacillus</taxon>
    </lineage>
</organism>
<keyword evidence="1" id="KW-1133">Transmembrane helix</keyword>
<dbReference type="eggNOG" id="ENOG50325UJ">
    <property type="taxonomic scope" value="Bacteria"/>
</dbReference>
<sequence>MKQNIDDLVREDMNKEQQLPSAIRSAFDQSYAQIRQQSKKKTKKSWLKPVSAVAAAIALSATVLLTNDTAFAKLQAFLGLSDSGIEIAAINGDVQNLAQVQQNENITMTLENLFVDAYRLGLQFTMDSKDISADDLNRIEFAYRLFDAQGNEISALISDTKPYTGKQVFSGMDFKLTDVSDSRASVEMIATANQREVPSLEGARLVVETIHISSDKRGMKSINGHWEFDLTSPTIVKQQYIANNTVPGLTLNEAIVTNGSMHITFTINEINVGETIAHDTALINEKGEAFYASGNSFKEFEQKTEISLVFPYSVRNEQQALSLKVKDYEELNLINKE</sequence>
<dbReference type="PATRIC" id="fig|1002809.3.peg.1921"/>
<dbReference type="AlphaFoldDB" id="F2F0T0"/>
<evidence type="ECO:0000256" key="1">
    <source>
        <dbReference type="SAM" id="Phobius"/>
    </source>
</evidence>
<dbReference type="EMBL" id="AP012157">
    <property type="protein sequence ID" value="BAK16324.1"/>
    <property type="molecule type" value="Genomic_DNA"/>
</dbReference>
<dbReference type="InterPro" id="IPR025436">
    <property type="entry name" value="DUF4179"/>
</dbReference>
<name>F2F0T0_SOLSS</name>
<evidence type="ECO:0000313" key="4">
    <source>
        <dbReference type="Proteomes" id="UP000006691"/>
    </source>
</evidence>
<reference evidence="4" key="1">
    <citation type="submission" date="2011-04" db="EMBL/GenBank/DDBJ databases">
        <title>Genome sequence of Solibacillus silvestris StLB046.</title>
        <authorList>
            <person name="Morohoshi T."/>
            <person name="Someya N."/>
            <person name="Ikeda T."/>
        </authorList>
    </citation>
    <scope>NUCLEOTIDE SEQUENCE [LARGE SCALE GENOMIC DNA]</scope>
    <source>
        <strain evidence="4">StLB046</strain>
    </source>
</reference>
<evidence type="ECO:0000313" key="3">
    <source>
        <dbReference type="EMBL" id="BAK16324.1"/>
    </source>
</evidence>
<keyword evidence="4" id="KW-1185">Reference proteome</keyword>
<gene>
    <name evidence="3" type="ordered locus">SSIL_1901</name>
</gene>